<dbReference type="OrthoDB" id="9763659at2"/>
<dbReference type="HOGENOM" id="CLU_007524_1_2_7"/>
<dbReference type="GO" id="GO:0006310">
    <property type="term" value="P:DNA recombination"/>
    <property type="evidence" value="ECO:0007669"/>
    <property type="project" value="InterPro"/>
</dbReference>
<feature type="domain" description="UvrD-like helicase C-terminal" evidence="3">
    <location>
        <begin position="476"/>
        <end position="520"/>
    </location>
</feature>
<dbReference type="EC" id="3.1.11.5" evidence="4"/>
<dbReference type="NCBIfam" id="TIGR01447">
    <property type="entry name" value="recD"/>
    <property type="match status" value="1"/>
</dbReference>
<dbReference type="GO" id="GO:0017116">
    <property type="term" value="F:single-stranded DNA helicase activity"/>
    <property type="evidence" value="ECO:0007669"/>
    <property type="project" value="TreeGrafter"/>
</dbReference>
<dbReference type="CDD" id="cd18809">
    <property type="entry name" value="SF1_C_RecD"/>
    <property type="match status" value="1"/>
</dbReference>
<dbReference type="PANTHER" id="PTHR43788">
    <property type="entry name" value="DNA2/NAM7 HELICASE FAMILY MEMBER"/>
    <property type="match status" value="1"/>
</dbReference>
<dbReference type="GO" id="GO:0005524">
    <property type="term" value="F:ATP binding"/>
    <property type="evidence" value="ECO:0007669"/>
    <property type="project" value="UniProtKB-KW"/>
</dbReference>
<dbReference type="PANTHER" id="PTHR43788:SF6">
    <property type="entry name" value="DNA HELICASE B"/>
    <property type="match status" value="1"/>
</dbReference>
<keyword evidence="4" id="KW-0347">Helicase</keyword>
<dbReference type="RefSeq" id="WP_015402678.1">
    <property type="nucleotide sequence ID" value="NC_020304.1"/>
</dbReference>
<keyword evidence="1" id="KW-0547">Nucleotide-binding</keyword>
<evidence type="ECO:0000256" key="1">
    <source>
        <dbReference type="ARBA" id="ARBA00022741"/>
    </source>
</evidence>
<dbReference type="KEGG" id="dsf:UWK_00395"/>
<keyword evidence="4" id="KW-0378">Hydrolase</keyword>
<evidence type="ECO:0000313" key="4">
    <source>
        <dbReference type="EMBL" id="AGF76980.1"/>
    </source>
</evidence>
<accession>M1PB63</accession>
<dbReference type="EMBL" id="CP003985">
    <property type="protein sequence ID" value="AGF76980.1"/>
    <property type="molecule type" value="Genomic_DNA"/>
</dbReference>
<dbReference type="SUPFAM" id="SSF52540">
    <property type="entry name" value="P-loop containing nucleoside triphosphate hydrolases"/>
    <property type="match status" value="2"/>
</dbReference>
<dbReference type="InterPro" id="IPR050534">
    <property type="entry name" value="Coronavir_polyprotein_1ab"/>
</dbReference>
<dbReference type="STRING" id="1167006.UWK_00395"/>
<dbReference type="PATRIC" id="fig|1167006.5.peg.446"/>
<dbReference type="Pfam" id="PF13538">
    <property type="entry name" value="UvrD_C_2"/>
    <property type="match status" value="1"/>
</dbReference>
<evidence type="ECO:0000256" key="2">
    <source>
        <dbReference type="ARBA" id="ARBA00022840"/>
    </source>
</evidence>
<dbReference type="GO" id="GO:0008854">
    <property type="term" value="F:exodeoxyribonuclease V activity"/>
    <property type="evidence" value="ECO:0007669"/>
    <property type="project" value="UniProtKB-EC"/>
</dbReference>
<sequence>MMLEKTVRLLDSQFAKFLANRSGLTGQDHEQFQDIVCRLSISLAAGDSFLPVTNIEARLISKSALAWEGEYEAGNKPLCLAGTRLYLRRMFDYEQTLAARIATFVADSQKLPLNELLLDTLFGVQTDNEMDFQRLAAVQALKQNLLIISGGPGTGKTTTVVKILALLQSASAGGLKVALTAPTGKAAMRLQESIRNSVQGLSLEDSIVRNIPEKASTLHRLLVVKHFSPFFHHNAENPLLHDVVVVDEASMVDLALMSKLVNALRPGCRLILLGDKDQLASVESGTVLADMISALPENTVELQRSYRFDRGIKRFAEAINEGDSLRAWHIMVGESPDNVSLLENDVAGYGGRHYSGYMEAVISAVRVEEYRGLFEVFHSFKILCALRHGPFGVEGVNRAVEKYLSGKGYNCTTTEWYPGRPVMVTRNEYGLDLYNGDIGLCLPDPESPEVLKVWFERTDGTLQGFLPGRLKSCETAYALTIHKSQGAEIGEVLVVLPDRESAVVTRELLYTAVTRARDRVKVNSIRSVFDQAVAGKIQRHSGLAARLQGENLFTTYSPY</sequence>
<dbReference type="eggNOG" id="COG0507">
    <property type="taxonomic scope" value="Bacteria"/>
</dbReference>
<keyword evidence="2" id="KW-0067">ATP-binding</keyword>
<name>M1PB63_DESSD</name>
<keyword evidence="5" id="KW-1185">Reference proteome</keyword>
<dbReference type="InterPro" id="IPR027785">
    <property type="entry name" value="UvrD-like_helicase_C"/>
</dbReference>
<dbReference type="Pfam" id="PF13245">
    <property type="entry name" value="AAA_19"/>
    <property type="match status" value="1"/>
</dbReference>
<evidence type="ECO:0000313" key="5">
    <source>
        <dbReference type="Proteomes" id="UP000011721"/>
    </source>
</evidence>
<dbReference type="GO" id="GO:0006302">
    <property type="term" value="P:double-strand break repair"/>
    <property type="evidence" value="ECO:0007669"/>
    <property type="project" value="InterPro"/>
</dbReference>
<dbReference type="CDD" id="cd17933">
    <property type="entry name" value="DEXSc_RecD-like"/>
    <property type="match status" value="1"/>
</dbReference>
<proteinExistence type="inferred from homology"/>
<dbReference type="GO" id="GO:0009338">
    <property type="term" value="C:exodeoxyribonuclease V complex"/>
    <property type="evidence" value="ECO:0007669"/>
    <property type="project" value="InterPro"/>
</dbReference>
<evidence type="ECO:0000259" key="3">
    <source>
        <dbReference type="Pfam" id="PF13538"/>
    </source>
</evidence>
<organism evidence="4 5">
    <name type="scientific">Desulfocapsa sulfexigens (strain DSM 10523 / SB164P1)</name>
    <dbReference type="NCBI Taxonomy" id="1167006"/>
    <lineage>
        <taxon>Bacteria</taxon>
        <taxon>Pseudomonadati</taxon>
        <taxon>Thermodesulfobacteriota</taxon>
        <taxon>Desulfobulbia</taxon>
        <taxon>Desulfobulbales</taxon>
        <taxon>Desulfocapsaceae</taxon>
        <taxon>Desulfocapsa</taxon>
    </lineage>
</organism>
<dbReference type="InterPro" id="IPR006344">
    <property type="entry name" value="RecD"/>
</dbReference>
<gene>
    <name evidence="4" type="ordered locus">UWK_00395</name>
</gene>
<dbReference type="Proteomes" id="UP000011721">
    <property type="component" value="Chromosome"/>
</dbReference>
<dbReference type="HAMAP" id="MF_01487">
    <property type="entry name" value="RecD"/>
    <property type="match status" value="1"/>
</dbReference>
<reference evidence="5" key="1">
    <citation type="journal article" date="2013" name="Stand. Genomic Sci.">
        <title>Complete genome sequence of Desulfocapsa sulfexigens, a marine deltaproteobacterium specialized in disproportionating inorganic sulfur compounds.</title>
        <authorList>
            <person name="Finster K.W."/>
            <person name="Kjeldsen K.U."/>
            <person name="Kube M."/>
            <person name="Reinhardt R."/>
            <person name="Mussmann M."/>
            <person name="Amann R."/>
            <person name="Schreiber L."/>
        </authorList>
    </citation>
    <scope>NUCLEOTIDE SEQUENCE [LARGE SCALE GENOMIC DNA]</scope>
    <source>
        <strain evidence="5">DSM 10523 / SB164P1</strain>
    </source>
</reference>
<dbReference type="Gene3D" id="3.40.50.300">
    <property type="entry name" value="P-loop containing nucleotide triphosphate hydrolases"/>
    <property type="match status" value="3"/>
</dbReference>
<dbReference type="InterPro" id="IPR027417">
    <property type="entry name" value="P-loop_NTPase"/>
</dbReference>
<protein>
    <submittedName>
        <fullName evidence="4">DNA helicase/exodeoxyribonuclease V, alpha subunit</fullName>
        <ecNumber evidence="4">3.1.11.5</ecNumber>
    </submittedName>
</protein>
<dbReference type="AlphaFoldDB" id="M1PB63"/>